<evidence type="ECO:0000256" key="1">
    <source>
        <dbReference type="SAM" id="MobiDB-lite"/>
    </source>
</evidence>
<gene>
    <name evidence="2" type="ORF">L195_g000473</name>
</gene>
<protein>
    <submittedName>
        <fullName evidence="2">Uncharacterized protein</fullName>
    </submittedName>
</protein>
<name>A0A2K3NLY6_TRIPR</name>
<dbReference type="Proteomes" id="UP000236291">
    <property type="component" value="Unassembled WGS sequence"/>
</dbReference>
<evidence type="ECO:0000313" key="2">
    <source>
        <dbReference type="EMBL" id="PNY04061.1"/>
    </source>
</evidence>
<feature type="compositionally biased region" description="Basic and acidic residues" evidence="1">
    <location>
        <begin position="1"/>
        <end position="11"/>
    </location>
</feature>
<dbReference type="AlphaFoldDB" id="A0A2K3NLY6"/>
<feature type="compositionally biased region" description="Polar residues" evidence="1">
    <location>
        <begin position="18"/>
        <end position="39"/>
    </location>
</feature>
<evidence type="ECO:0000313" key="3">
    <source>
        <dbReference type="Proteomes" id="UP000236291"/>
    </source>
</evidence>
<dbReference type="EMBL" id="ASHM01000164">
    <property type="protein sequence ID" value="PNY04061.1"/>
    <property type="molecule type" value="Genomic_DNA"/>
</dbReference>
<comment type="caution">
    <text evidence="2">The sequence shown here is derived from an EMBL/GenBank/DDBJ whole genome shotgun (WGS) entry which is preliminary data.</text>
</comment>
<organism evidence="2 3">
    <name type="scientific">Trifolium pratense</name>
    <name type="common">Red clover</name>
    <dbReference type="NCBI Taxonomy" id="57577"/>
    <lineage>
        <taxon>Eukaryota</taxon>
        <taxon>Viridiplantae</taxon>
        <taxon>Streptophyta</taxon>
        <taxon>Embryophyta</taxon>
        <taxon>Tracheophyta</taxon>
        <taxon>Spermatophyta</taxon>
        <taxon>Magnoliopsida</taxon>
        <taxon>eudicotyledons</taxon>
        <taxon>Gunneridae</taxon>
        <taxon>Pentapetalae</taxon>
        <taxon>rosids</taxon>
        <taxon>fabids</taxon>
        <taxon>Fabales</taxon>
        <taxon>Fabaceae</taxon>
        <taxon>Papilionoideae</taxon>
        <taxon>50 kb inversion clade</taxon>
        <taxon>NPAAA clade</taxon>
        <taxon>Hologalegina</taxon>
        <taxon>IRL clade</taxon>
        <taxon>Trifolieae</taxon>
        <taxon>Trifolium</taxon>
    </lineage>
</organism>
<proteinExistence type="predicted"/>
<reference evidence="2 3" key="2">
    <citation type="journal article" date="2017" name="Front. Plant Sci.">
        <title>Gene Classification and Mining of Molecular Markers Useful in Red Clover (Trifolium pratense) Breeding.</title>
        <authorList>
            <person name="Istvanek J."/>
            <person name="Dluhosova J."/>
            <person name="Dluhos P."/>
            <person name="Patkova L."/>
            <person name="Nedelnik J."/>
            <person name="Repkova J."/>
        </authorList>
    </citation>
    <scope>NUCLEOTIDE SEQUENCE [LARGE SCALE GENOMIC DNA]</scope>
    <source>
        <strain evidence="3">cv. Tatra</strain>
        <tissue evidence="2">Young leaves</tissue>
    </source>
</reference>
<feature type="region of interest" description="Disordered" evidence="1">
    <location>
        <begin position="1"/>
        <end position="50"/>
    </location>
</feature>
<sequence>MERLETRRPFEGTDGDGVTQTTIRPNQNDNSGEGRQANNEGGVRGHRERKGESDYGIVIELLWEGETKLSSFWMVDKDSRISWTRTSL</sequence>
<accession>A0A2K3NLY6</accession>
<reference evidence="2 3" key="1">
    <citation type="journal article" date="2014" name="Am. J. Bot.">
        <title>Genome assembly and annotation for red clover (Trifolium pratense; Fabaceae).</title>
        <authorList>
            <person name="Istvanek J."/>
            <person name="Jaros M."/>
            <person name="Krenek A."/>
            <person name="Repkova J."/>
        </authorList>
    </citation>
    <scope>NUCLEOTIDE SEQUENCE [LARGE SCALE GENOMIC DNA]</scope>
    <source>
        <strain evidence="3">cv. Tatra</strain>
        <tissue evidence="2">Young leaves</tissue>
    </source>
</reference>